<evidence type="ECO:0000256" key="1">
    <source>
        <dbReference type="SAM" id="MobiDB-lite"/>
    </source>
</evidence>
<feature type="chain" id="PRO_5040942177" evidence="2">
    <location>
        <begin position="29"/>
        <end position="362"/>
    </location>
</feature>
<protein>
    <submittedName>
        <fullName evidence="4">Peptide-binding protein</fullName>
    </submittedName>
</protein>
<sequence>MTNQYMKPRRGLALPLATVCMAAAMAFAAPGVRAQTRAYTSEPVELFAGPSDEYPVVSELGPNVPVTVMGCVSDYTWCDVALPDLRGWVYGGYLSYPYQGAYVPLTGYGAAIGLPIVSFSIGAYWGSFYRDRPWYGDRDRWAHAPPPSRGRPPEPRYHGGPPGGAGRPLPPPGAGRPPEPGRGPGNEAPPVHGRPPVNGGPPVAAPRPPAEGARPPAEMQRPPGEGARPPVEMQRPPGERARQPAEMQRPPGEGARQPAEMQRPPGEGARQPAEMQRQPAEMQRPPGEGARQPAEVQRPPMQQPNMGRPPAPAQAPAPAFNRAPGPPPGTARPPEPPAARGRPEAPPQGGPVQGRGEQRQQN</sequence>
<name>A0A9X1UEI8_9BURK</name>
<feature type="signal peptide" evidence="2">
    <location>
        <begin position="1"/>
        <end position="28"/>
    </location>
</feature>
<evidence type="ECO:0000259" key="3">
    <source>
        <dbReference type="Pfam" id="PF08239"/>
    </source>
</evidence>
<evidence type="ECO:0000313" key="5">
    <source>
        <dbReference type="Proteomes" id="UP001139308"/>
    </source>
</evidence>
<dbReference type="Proteomes" id="UP001139308">
    <property type="component" value="Unassembled WGS sequence"/>
</dbReference>
<evidence type="ECO:0000256" key="2">
    <source>
        <dbReference type="SAM" id="SignalP"/>
    </source>
</evidence>
<dbReference type="InterPro" id="IPR003646">
    <property type="entry name" value="SH3-like_bac-type"/>
</dbReference>
<feature type="domain" description="SH3b" evidence="3">
    <location>
        <begin position="46"/>
        <end position="95"/>
    </location>
</feature>
<dbReference type="AlphaFoldDB" id="A0A9X1UEI8"/>
<feature type="region of interest" description="Disordered" evidence="1">
    <location>
        <begin position="144"/>
        <end position="362"/>
    </location>
</feature>
<gene>
    <name evidence="4" type="ORF">L5014_07815</name>
</gene>
<feature type="compositionally biased region" description="Pro residues" evidence="1">
    <location>
        <begin position="168"/>
        <end position="181"/>
    </location>
</feature>
<feature type="compositionally biased region" description="Low complexity" evidence="1">
    <location>
        <begin position="185"/>
        <end position="202"/>
    </location>
</feature>
<organism evidence="4 5">
    <name type="scientific">Paraburkholderia tagetis</name>
    <dbReference type="NCBI Taxonomy" id="2913261"/>
    <lineage>
        <taxon>Bacteria</taxon>
        <taxon>Pseudomonadati</taxon>
        <taxon>Pseudomonadota</taxon>
        <taxon>Betaproteobacteria</taxon>
        <taxon>Burkholderiales</taxon>
        <taxon>Burkholderiaceae</taxon>
        <taxon>Paraburkholderia</taxon>
    </lineage>
</organism>
<keyword evidence="5" id="KW-1185">Reference proteome</keyword>
<dbReference type="Gene3D" id="2.30.30.40">
    <property type="entry name" value="SH3 Domains"/>
    <property type="match status" value="1"/>
</dbReference>
<evidence type="ECO:0000313" key="4">
    <source>
        <dbReference type="EMBL" id="MCG5073270.1"/>
    </source>
</evidence>
<dbReference type="Pfam" id="PF08239">
    <property type="entry name" value="SH3_3"/>
    <property type="match status" value="1"/>
</dbReference>
<reference evidence="4" key="1">
    <citation type="submission" date="2022-01" db="EMBL/GenBank/DDBJ databases">
        <title>Genome sequence and assembly of Parabukholderia sp. RG36.</title>
        <authorList>
            <person name="Chhetri G."/>
        </authorList>
    </citation>
    <scope>NUCLEOTIDE SEQUENCE</scope>
    <source>
        <strain evidence="4">RG36</strain>
    </source>
</reference>
<dbReference type="RefSeq" id="WP_238463011.1">
    <property type="nucleotide sequence ID" value="NZ_JAKLJA010000004.1"/>
</dbReference>
<keyword evidence="2" id="KW-0732">Signal</keyword>
<accession>A0A9X1UEI8</accession>
<feature type="compositionally biased region" description="Pro residues" evidence="1">
    <location>
        <begin position="324"/>
        <end position="337"/>
    </location>
</feature>
<comment type="caution">
    <text evidence="4">The sequence shown here is derived from an EMBL/GenBank/DDBJ whole genome shotgun (WGS) entry which is preliminary data.</text>
</comment>
<dbReference type="EMBL" id="JAKLJA010000004">
    <property type="protein sequence ID" value="MCG5073270.1"/>
    <property type="molecule type" value="Genomic_DNA"/>
</dbReference>
<proteinExistence type="predicted"/>